<dbReference type="PROSITE" id="PS51375">
    <property type="entry name" value="PPR"/>
    <property type="match status" value="3"/>
</dbReference>
<evidence type="ECO:0000313" key="5">
    <source>
        <dbReference type="Proteomes" id="UP001206925"/>
    </source>
</evidence>
<feature type="region of interest" description="Disordered" evidence="3">
    <location>
        <begin position="371"/>
        <end position="431"/>
    </location>
</feature>
<protein>
    <recommendedName>
        <fullName evidence="6">Pentatricopeptide repeat-containing protein</fullName>
    </recommendedName>
</protein>
<dbReference type="InterPro" id="IPR046960">
    <property type="entry name" value="PPR_At4g14850-like_plant"/>
</dbReference>
<dbReference type="NCBIfam" id="TIGR00756">
    <property type="entry name" value="PPR"/>
    <property type="match status" value="3"/>
</dbReference>
<dbReference type="FunFam" id="1.25.40.10:FF:000348">
    <property type="entry name" value="Pentatricopeptide repeat-containing protein chloroplastic"/>
    <property type="match status" value="1"/>
</dbReference>
<evidence type="ECO:0000256" key="3">
    <source>
        <dbReference type="SAM" id="MobiDB-lite"/>
    </source>
</evidence>
<organism evidence="4 5">
    <name type="scientific">Ambrosia artemisiifolia</name>
    <name type="common">Common ragweed</name>
    <dbReference type="NCBI Taxonomy" id="4212"/>
    <lineage>
        <taxon>Eukaryota</taxon>
        <taxon>Viridiplantae</taxon>
        <taxon>Streptophyta</taxon>
        <taxon>Embryophyta</taxon>
        <taxon>Tracheophyta</taxon>
        <taxon>Spermatophyta</taxon>
        <taxon>Magnoliopsida</taxon>
        <taxon>eudicotyledons</taxon>
        <taxon>Gunneridae</taxon>
        <taxon>Pentapetalae</taxon>
        <taxon>asterids</taxon>
        <taxon>campanulids</taxon>
        <taxon>Asterales</taxon>
        <taxon>Asteraceae</taxon>
        <taxon>Asteroideae</taxon>
        <taxon>Heliantheae alliance</taxon>
        <taxon>Heliantheae</taxon>
        <taxon>Ambrosia</taxon>
    </lineage>
</organism>
<feature type="repeat" description="PPR" evidence="2">
    <location>
        <begin position="57"/>
        <end position="87"/>
    </location>
</feature>
<evidence type="ECO:0000256" key="1">
    <source>
        <dbReference type="ARBA" id="ARBA00022737"/>
    </source>
</evidence>
<dbReference type="EMBL" id="JAMZMK010012136">
    <property type="protein sequence ID" value="KAI7724918.1"/>
    <property type="molecule type" value="Genomic_DNA"/>
</dbReference>
<dbReference type="Gene3D" id="1.25.40.10">
    <property type="entry name" value="Tetratricopeptide repeat domain"/>
    <property type="match status" value="3"/>
</dbReference>
<evidence type="ECO:0000313" key="4">
    <source>
        <dbReference type="EMBL" id="KAI7724918.1"/>
    </source>
</evidence>
<sequence>GCGRACFVHNGQTVHTQVVKLGFGNDLFVQTGVIEMYVKFKCVEFARKVFDETPQRDLVMCNVLLAEYARIGEMGLARRVFDEMLKRDLVSWNTMIHGYSLQGGLGMAHEALSLFNEMRLGKILPDKITFVSVLSACSDLGALGMGKMVHEYIERRRIEIDVKLGTCLVNMYAKCGDIDNALKVFNPLKDKDVFLWSVMIMGLANHGYGDVALDHFHAMISEGVKPNGITFVGVLSACSHTGLVNDGWNYFNSMRDVYGLKPEIEHYGCMVDILCRAGCLDAARNVIRNMPFKPDARIWRTVLAACKIYKNVELAEEATSEIRSLEAYDDGNYVLLSNIYSEDNKWDKAVNIRRKMDEIRIQKVVGNSSVESSLEENYSDDEEEQREACKGGKDTTKKSAQSQPTRGTTVHLKPIMLEEQMQPLSQTLSPL</sequence>
<keyword evidence="5" id="KW-1185">Reference proteome</keyword>
<dbReference type="GO" id="GO:0009451">
    <property type="term" value="P:RNA modification"/>
    <property type="evidence" value="ECO:0007669"/>
    <property type="project" value="InterPro"/>
</dbReference>
<dbReference type="Pfam" id="PF20431">
    <property type="entry name" value="E_motif"/>
    <property type="match status" value="1"/>
</dbReference>
<dbReference type="AlphaFoldDB" id="A0AAD5G251"/>
<dbReference type="FunFam" id="1.25.40.10:FF:000184">
    <property type="entry name" value="Pentatricopeptide repeat-containing protein, chloroplastic"/>
    <property type="match status" value="1"/>
</dbReference>
<dbReference type="InterPro" id="IPR002885">
    <property type="entry name" value="PPR_rpt"/>
</dbReference>
<evidence type="ECO:0000256" key="2">
    <source>
        <dbReference type="PROSITE-ProRule" id="PRU00708"/>
    </source>
</evidence>
<feature type="repeat" description="PPR" evidence="2">
    <location>
        <begin position="192"/>
        <end position="226"/>
    </location>
</feature>
<feature type="compositionally biased region" description="Basic and acidic residues" evidence="3">
    <location>
        <begin position="386"/>
        <end position="397"/>
    </location>
</feature>
<reference evidence="4" key="1">
    <citation type="submission" date="2022-06" db="EMBL/GenBank/DDBJ databases">
        <title>Uncovering the hologenomic basis of an extraordinary plant invasion.</title>
        <authorList>
            <person name="Bieker V.C."/>
            <person name="Martin M.D."/>
            <person name="Gilbert T."/>
            <person name="Hodgins K."/>
            <person name="Battlay P."/>
            <person name="Petersen B."/>
            <person name="Wilson J."/>
        </authorList>
    </citation>
    <scope>NUCLEOTIDE SEQUENCE</scope>
    <source>
        <strain evidence="4">AA19_3_7</strain>
        <tissue evidence="4">Leaf</tissue>
    </source>
</reference>
<feature type="compositionally biased region" description="Polar residues" evidence="3">
    <location>
        <begin position="398"/>
        <end position="408"/>
    </location>
</feature>
<feature type="repeat" description="PPR" evidence="2">
    <location>
        <begin position="88"/>
        <end position="125"/>
    </location>
</feature>
<keyword evidence="1" id="KW-0677">Repeat</keyword>
<dbReference type="GO" id="GO:0003723">
    <property type="term" value="F:RNA binding"/>
    <property type="evidence" value="ECO:0007669"/>
    <property type="project" value="InterPro"/>
</dbReference>
<dbReference type="Pfam" id="PF13041">
    <property type="entry name" value="PPR_2"/>
    <property type="match status" value="2"/>
</dbReference>
<feature type="compositionally biased region" description="Polar residues" evidence="3">
    <location>
        <begin position="422"/>
        <end position="431"/>
    </location>
</feature>
<dbReference type="Pfam" id="PF01535">
    <property type="entry name" value="PPR"/>
    <property type="match status" value="2"/>
</dbReference>
<dbReference type="PANTHER" id="PTHR47926:SF344">
    <property type="entry name" value="OS07G0636900 PROTEIN"/>
    <property type="match status" value="1"/>
</dbReference>
<feature type="compositionally biased region" description="Acidic residues" evidence="3">
    <location>
        <begin position="373"/>
        <end position="385"/>
    </location>
</feature>
<dbReference type="Proteomes" id="UP001206925">
    <property type="component" value="Unassembled WGS sequence"/>
</dbReference>
<dbReference type="InterPro" id="IPR011990">
    <property type="entry name" value="TPR-like_helical_dom_sf"/>
</dbReference>
<proteinExistence type="predicted"/>
<gene>
    <name evidence="4" type="ORF">M8C21_012696</name>
</gene>
<evidence type="ECO:0008006" key="6">
    <source>
        <dbReference type="Google" id="ProtNLM"/>
    </source>
</evidence>
<accession>A0AAD5G251</accession>
<name>A0AAD5G251_AMBAR</name>
<comment type="caution">
    <text evidence="4">The sequence shown here is derived from an EMBL/GenBank/DDBJ whole genome shotgun (WGS) entry which is preliminary data.</text>
</comment>
<dbReference type="PANTHER" id="PTHR47926">
    <property type="entry name" value="PENTATRICOPEPTIDE REPEAT-CONTAINING PROTEIN"/>
    <property type="match status" value="1"/>
</dbReference>
<dbReference type="InterPro" id="IPR046848">
    <property type="entry name" value="E_motif"/>
</dbReference>
<feature type="non-terminal residue" evidence="4">
    <location>
        <position position="1"/>
    </location>
</feature>